<dbReference type="InterPro" id="IPR016193">
    <property type="entry name" value="Cytidine_deaminase-like"/>
</dbReference>
<comment type="caution">
    <text evidence="1">The sequence shown here is derived from an EMBL/GenBank/DDBJ whole genome shotgun (WGS) entry which is preliminary data.</text>
</comment>
<accession>A0A2M8KHK5</accession>
<reference evidence="2" key="1">
    <citation type="submission" date="2017-09" db="EMBL/GenBank/DDBJ databases">
        <title>Depth-based differentiation of microbial function through sediment-hosted aquifers and enrichment of novel symbionts in the deep terrestrial subsurface.</title>
        <authorList>
            <person name="Probst A.J."/>
            <person name="Ladd B."/>
            <person name="Jarett J.K."/>
            <person name="Geller-Mcgrath D.E."/>
            <person name="Sieber C.M.K."/>
            <person name="Emerson J.B."/>
            <person name="Anantharaman K."/>
            <person name="Thomas B.C."/>
            <person name="Malmstrom R."/>
            <person name="Stieglmeier M."/>
            <person name="Klingl A."/>
            <person name="Woyke T."/>
            <person name="Ryan C.M."/>
            <person name="Banfield J.F."/>
        </authorList>
    </citation>
    <scope>NUCLEOTIDE SEQUENCE [LARGE SCALE GENOMIC DNA]</scope>
</reference>
<dbReference type="SUPFAM" id="SSF53927">
    <property type="entry name" value="Cytidine deaminase-like"/>
    <property type="match status" value="1"/>
</dbReference>
<gene>
    <name evidence="1" type="ORF">COU84_01120</name>
</gene>
<evidence type="ECO:0000313" key="2">
    <source>
        <dbReference type="Proteomes" id="UP000231255"/>
    </source>
</evidence>
<organism evidence="1 2">
    <name type="scientific">Candidatus Portnoybacteria bacterium CG10_big_fil_rev_8_21_14_0_10_43_39</name>
    <dbReference type="NCBI Taxonomy" id="1974815"/>
    <lineage>
        <taxon>Bacteria</taxon>
        <taxon>Candidatus Portnoyibacteriota</taxon>
    </lineage>
</organism>
<dbReference type="Proteomes" id="UP000231255">
    <property type="component" value="Unassembled WGS sequence"/>
</dbReference>
<dbReference type="EMBL" id="PFDZ01000025">
    <property type="protein sequence ID" value="PJE59397.1"/>
    <property type="molecule type" value="Genomic_DNA"/>
</dbReference>
<name>A0A2M8KHK5_9BACT</name>
<evidence type="ECO:0000313" key="1">
    <source>
        <dbReference type="EMBL" id="PJE59397.1"/>
    </source>
</evidence>
<dbReference type="GO" id="GO:0003824">
    <property type="term" value="F:catalytic activity"/>
    <property type="evidence" value="ECO:0007669"/>
    <property type="project" value="InterPro"/>
</dbReference>
<sequence>MSRPCWDKTRMLIVRIMAERSVCKHYQVGVVFYRGKKIIIGGYNGPPVGEPHCIEVGCAKEVDGKKLPAGGLIVAGGATQR</sequence>
<protein>
    <submittedName>
        <fullName evidence="1">Uncharacterized protein</fullName>
    </submittedName>
</protein>
<dbReference type="Gene3D" id="3.40.140.10">
    <property type="entry name" value="Cytidine Deaminase, domain 2"/>
    <property type="match status" value="1"/>
</dbReference>
<dbReference type="AlphaFoldDB" id="A0A2M8KHK5"/>
<proteinExistence type="predicted"/>